<accession>Q737K1</accession>
<name>Q737K1_BACC1</name>
<evidence type="ECO:0000313" key="2">
    <source>
        <dbReference type="Proteomes" id="UP000002527"/>
    </source>
</evidence>
<dbReference type="AlphaFoldDB" id="Q737K1"/>
<evidence type="ECO:0000313" key="1">
    <source>
        <dbReference type="EMBL" id="AAS41561.1"/>
    </source>
</evidence>
<dbReference type="EMBL" id="AE017194">
    <property type="protein sequence ID" value="AAS41561.1"/>
    <property type="molecule type" value="Genomic_DNA"/>
</dbReference>
<dbReference type="KEGG" id="bca:BCE_2647"/>
<organism evidence="1 2">
    <name type="scientific">Bacillus cereus (strain ATCC 10987 / NRS 248)</name>
    <dbReference type="NCBI Taxonomy" id="222523"/>
    <lineage>
        <taxon>Bacteria</taxon>
        <taxon>Bacillati</taxon>
        <taxon>Bacillota</taxon>
        <taxon>Bacilli</taxon>
        <taxon>Bacillales</taxon>
        <taxon>Bacillaceae</taxon>
        <taxon>Bacillus</taxon>
        <taxon>Bacillus cereus group</taxon>
    </lineage>
</organism>
<gene>
    <name evidence="1" type="ordered locus">BCE_2647</name>
</gene>
<sequence>MKNKRPPIYKDCSSGICFIIPATGKRPLNSMNSTSNFFTIPHSFPISFEFIHIAFPNDIVFYF</sequence>
<proteinExistence type="predicted"/>
<dbReference type="HOGENOM" id="CLU_2876114_0_0_9"/>
<dbReference type="Proteomes" id="UP000002527">
    <property type="component" value="Chromosome"/>
</dbReference>
<protein>
    <submittedName>
        <fullName evidence="1">Uncharacterized protein</fullName>
    </submittedName>
</protein>
<reference evidence="1 2" key="1">
    <citation type="journal article" date="2004" name="Nucleic Acids Res.">
        <title>The genome sequence of Bacillus cereus ATCC 10987 reveals metabolic adaptations and a large plasmid related to Bacillus anthracis pXO1.</title>
        <authorList>
            <person name="Rasko D.A."/>
            <person name="Ravel J."/>
            <person name="Okstad O.A."/>
            <person name="Helgason E."/>
            <person name="Cer R.Z."/>
            <person name="Jiang L."/>
            <person name="Shores K.A."/>
            <person name="Fouts D.E."/>
            <person name="Tourasse N.J."/>
            <person name="Angiuoli S.V."/>
            <person name="Kolonay J."/>
            <person name="Nelson W.C."/>
            <person name="Kolsto A.-B."/>
            <person name="Fraser C.M."/>
            <person name="Read T.D."/>
        </authorList>
    </citation>
    <scope>NUCLEOTIDE SEQUENCE [LARGE SCALE GENOMIC DNA]</scope>
    <source>
        <strain evidence="2">ATCC 10987 / NRS 248</strain>
    </source>
</reference>